<dbReference type="FunFam" id="3.30.730.10:FF:000001">
    <property type="entry name" value="Ethylene-responsive transcription factor 2"/>
    <property type="match status" value="1"/>
</dbReference>
<gene>
    <name evidence="9" type="ORF">KC19_12G031900</name>
</gene>
<organism evidence="9 10">
    <name type="scientific">Ceratodon purpureus</name>
    <name type="common">Fire moss</name>
    <name type="synonym">Dicranum purpureum</name>
    <dbReference type="NCBI Taxonomy" id="3225"/>
    <lineage>
        <taxon>Eukaryota</taxon>
        <taxon>Viridiplantae</taxon>
        <taxon>Streptophyta</taxon>
        <taxon>Embryophyta</taxon>
        <taxon>Bryophyta</taxon>
        <taxon>Bryophytina</taxon>
        <taxon>Bryopsida</taxon>
        <taxon>Dicranidae</taxon>
        <taxon>Pseudoditrichales</taxon>
        <taxon>Ditrichaceae</taxon>
        <taxon>Ceratodon</taxon>
    </lineage>
</organism>
<dbReference type="PROSITE" id="PS51032">
    <property type="entry name" value="AP2_ERF"/>
    <property type="match status" value="1"/>
</dbReference>
<evidence type="ECO:0000256" key="2">
    <source>
        <dbReference type="ARBA" id="ARBA00023015"/>
    </source>
</evidence>
<feature type="domain" description="Protein kinase" evidence="7">
    <location>
        <begin position="26"/>
        <end position="340"/>
    </location>
</feature>
<dbReference type="GO" id="GO:0003677">
    <property type="term" value="F:DNA binding"/>
    <property type="evidence" value="ECO:0007669"/>
    <property type="project" value="UniProtKB-KW"/>
</dbReference>
<dbReference type="PRINTS" id="PR00367">
    <property type="entry name" value="ETHRSPELEMNT"/>
</dbReference>
<keyword evidence="3" id="KW-0238">DNA-binding</keyword>
<accession>A0A8T0G459</accession>
<evidence type="ECO:0000259" key="7">
    <source>
        <dbReference type="PROSITE" id="PS50011"/>
    </source>
</evidence>
<dbReference type="InterPro" id="IPR001471">
    <property type="entry name" value="AP2/ERF_dom"/>
</dbReference>
<dbReference type="PROSITE" id="PS00108">
    <property type="entry name" value="PROTEIN_KINASE_ST"/>
    <property type="match status" value="1"/>
</dbReference>
<dbReference type="CDD" id="cd00018">
    <property type="entry name" value="AP2"/>
    <property type="match status" value="1"/>
</dbReference>
<dbReference type="PANTHER" id="PTHR48173">
    <property type="entry name" value="GNK2-HOMOLOGOUS DOMAIN-CONTAINING PROTEIN"/>
    <property type="match status" value="1"/>
</dbReference>
<dbReference type="GO" id="GO:0005524">
    <property type="term" value="F:ATP binding"/>
    <property type="evidence" value="ECO:0007669"/>
    <property type="project" value="InterPro"/>
</dbReference>
<feature type="region of interest" description="Disordered" evidence="6">
    <location>
        <begin position="232"/>
        <end position="254"/>
    </location>
</feature>
<dbReference type="PANTHER" id="PTHR48173:SF2">
    <property type="entry name" value="VACUOLAR PROTEIN SORTING-ASSOCIATED PROTEIN 62"/>
    <property type="match status" value="1"/>
</dbReference>
<dbReference type="Pfam" id="PF06101">
    <property type="entry name" value="Vps62"/>
    <property type="match status" value="2"/>
</dbReference>
<dbReference type="Proteomes" id="UP000822688">
    <property type="component" value="Chromosome 12"/>
</dbReference>
<dbReference type="SMART" id="SM00220">
    <property type="entry name" value="S_TKc"/>
    <property type="match status" value="1"/>
</dbReference>
<sequence length="1560" mass="172314">MACPTGENDAGSSGAAVSFQLRSRDLPSMRLLGKGLSGVGYETRWKGKRYARKDFIGVPSDIFLQEAAVLVGLKDHENIVKTYGWTVDKRSCSFVLEHMDDDLLSFLQKRTEIEQDLVAKDSGDVGPSGTWASTQALEMPEVLDIILQIASGMEYLHEQEIAHGDLKTKNILVICMKDGDRNMKLVKVSDFGLVRTKRKSKPFISRQVRKLAFVKWKAPEYLEMLSRQLHVSRDKDGTSSESGSDSDHDEISTPPVVDVRLPRVDAFAADVYSFAVTCSQILTGKDPYPGLDWKDLRGKILSGFRPELPEACPPLLSNLLRSCWGDPAQRPTFSKIRMWFQEYCKTLLSPATSLYTSEPVIQMPVLLERQIQSEPDIQMPQGNLRKMDVEASCHSEPVERLQPPLINEYPVSLLSESERDTKPGFQVPHLLMRTKSNEVTDPSFNKLVERSRPPGTSPYEGYSSQEECLVSSTLETWDKEHDIQIQMQEERLTDSNTGTGFATGRISLGEVEVMQISAFKPVWTALEGGIDNKGITFYCPDEIPIGYNILCHSCQGNSGARIGWILAIKETGSRPQSSSVASSPSLPSSPTRSAGASENTCNPFTGVPLSRNKANDGGIINNLLSKISSAPNEADEENITSSGQVTHALNEAANEISDELNISSSTAQAALASNEAHEENTNFPSLPEVLGPYGALPHPGSLNTNLFDSSTPSSCIGESSIASLSVENYAPESLNDHIINTSNQLSQALVPQQFSSSTALSCRIAAMKPEFDSGVTIAAVGSTDFPKGTLLLNSDDPSIEVPNDNMYSLRSGGYTGGVSATRTSMLNSGPSFVAPHHTMSGGYTGRVSSFPEPPDLSRISPKYSHVPPLPPLPLHDIPPLMSQQLYQLQLAFPPLSHDNLLNVPKTLWSPLTSNPWVRPHAQAKTKRVKPFRGVRQRHWGKWVAEIRLPRKRARLWLGTFDTPEEAAMAYDEAAYRLRGAQAQAHLNFPRPQDNPPDDERGNQEVVLSRGAQSFADSKACNFSTQSTNRVPASTLDAKVEELIAYYQETHRSVSDAMSNVNPERNCNSPALKCPVDFELIWTSSTWVGKQNGNAWVWLPIAPKGYSALGYLVTNTEDKPRLTKVTCVRTNLTDALELDSKLFSTSGDLEEIVTFCSTRPAERGANARGVSVGSFFCGRSNAVQRNLPIACLKNIEFTLDAMPTMEQVCKIQRCSGPTMVFHPEEQYLPSSVAWFFDSGAMLYSKDSPPLRIKTDGSNLPQCDTNDSMFWIDLPGDGTQDTVKKGNLKTAKVYIHVKPVNGGTYTDLQSWIFYPFRGPSIARVGKVDIPLGLGEHLADWKHYTLRVSNFTGGMEAVYFSHQSKGEWVEISDLEFYVANKYFMYIAKNVHSCYPHEGNHIQGDENHGIGLQNDTTVSSKLLVSSENFEIFSAEFMHERGDIDAPLEPDWLHHMREWGPKIENDENKFDEALKILPSNIRNSLQSFFEEFPAGVLHQEGRTGPREKCIWLGDEEHGNTNASAEKLTPSSSSGHSSWQGLPELPPSLQAAELSELGSLLTQNWE</sequence>
<dbReference type="GO" id="GO:0004672">
    <property type="term" value="F:protein kinase activity"/>
    <property type="evidence" value="ECO:0007669"/>
    <property type="project" value="InterPro"/>
</dbReference>
<evidence type="ECO:0000313" key="9">
    <source>
        <dbReference type="EMBL" id="KAG0553695.1"/>
    </source>
</evidence>
<evidence type="ECO:0000256" key="3">
    <source>
        <dbReference type="ARBA" id="ARBA00023125"/>
    </source>
</evidence>
<dbReference type="PROSITE" id="PS50011">
    <property type="entry name" value="PROTEIN_KINASE_DOM"/>
    <property type="match status" value="1"/>
</dbReference>
<keyword evidence="10" id="KW-1185">Reference proteome</keyword>
<reference evidence="9" key="1">
    <citation type="submission" date="2020-06" db="EMBL/GenBank/DDBJ databases">
        <title>WGS assembly of Ceratodon purpureus strain R40.</title>
        <authorList>
            <person name="Carey S.B."/>
            <person name="Jenkins J."/>
            <person name="Shu S."/>
            <person name="Lovell J.T."/>
            <person name="Sreedasyam A."/>
            <person name="Maumus F."/>
            <person name="Tiley G.P."/>
            <person name="Fernandez-Pozo N."/>
            <person name="Barry K."/>
            <person name="Chen C."/>
            <person name="Wang M."/>
            <person name="Lipzen A."/>
            <person name="Daum C."/>
            <person name="Saski C.A."/>
            <person name="Payton A.C."/>
            <person name="Mcbreen J.C."/>
            <person name="Conrad R.E."/>
            <person name="Kollar L.M."/>
            <person name="Olsson S."/>
            <person name="Huttunen S."/>
            <person name="Landis J.B."/>
            <person name="Wickett N.J."/>
            <person name="Johnson M.G."/>
            <person name="Rensing S.A."/>
            <person name="Grimwood J."/>
            <person name="Schmutz J."/>
            <person name="Mcdaniel S.F."/>
        </authorList>
    </citation>
    <scope>NUCLEOTIDE SEQUENCE</scope>
    <source>
        <strain evidence="9">R40</strain>
    </source>
</reference>
<dbReference type="Gene3D" id="3.30.730.10">
    <property type="entry name" value="AP2/ERF domain"/>
    <property type="match status" value="1"/>
</dbReference>
<dbReference type="GO" id="GO:0005634">
    <property type="term" value="C:nucleus"/>
    <property type="evidence" value="ECO:0007669"/>
    <property type="project" value="UniProtKB-SubCell"/>
</dbReference>
<dbReference type="InterPro" id="IPR008271">
    <property type="entry name" value="Ser/Thr_kinase_AS"/>
</dbReference>
<feature type="domain" description="AP2/ERF" evidence="8">
    <location>
        <begin position="930"/>
        <end position="989"/>
    </location>
</feature>
<protein>
    <submittedName>
        <fullName evidence="9">Uncharacterized protein</fullName>
    </submittedName>
</protein>
<name>A0A8T0G459_CERPU</name>
<keyword evidence="4" id="KW-0804">Transcription</keyword>
<dbReference type="SMART" id="SM00380">
    <property type="entry name" value="AP2"/>
    <property type="match status" value="1"/>
</dbReference>
<feature type="region of interest" description="Disordered" evidence="6">
    <location>
        <begin position="1515"/>
        <end position="1539"/>
    </location>
</feature>
<feature type="compositionally biased region" description="Low complexity" evidence="6">
    <location>
        <begin position="574"/>
        <end position="593"/>
    </location>
</feature>
<keyword evidence="2" id="KW-0805">Transcription regulation</keyword>
<dbReference type="InterPro" id="IPR016177">
    <property type="entry name" value="DNA-bd_dom_sf"/>
</dbReference>
<dbReference type="Gene3D" id="1.10.510.10">
    <property type="entry name" value="Transferase(Phosphotransferase) domain 1"/>
    <property type="match status" value="1"/>
</dbReference>
<comment type="subcellular location">
    <subcellularLocation>
        <location evidence="1">Nucleus</location>
    </subcellularLocation>
</comment>
<feature type="region of interest" description="Disordered" evidence="6">
    <location>
        <begin position="668"/>
        <end position="688"/>
    </location>
</feature>
<dbReference type="Pfam" id="PF07714">
    <property type="entry name" value="PK_Tyr_Ser-Thr"/>
    <property type="match status" value="2"/>
</dbReference>
<evidence type="ECO:0000259" key="8">
    <source>
        <dbReference type="PROSITE" id="PS51032"/>
    </source>
</evidence>
<feature type="region of interest" description="Disordered" evidence="6">
    <location>
        <begin position="574"/>
        <end position="609"/>
    </location>
</feature>
<feature type="compositionally biased region" description="Polar residues" evidence="6">
    <location>
        <begin position="594"/>
        <end position="603"/>
    </location>
</feature>
<evidence type="ECO:0000256" key="6">
    <source>
        <dbReference type="SAM" id="MobiDB-lite"/>
    </source>
</evidence>
<dbReference type="InterPro" id="IPR011009">
    <property type="entry name" value="Kinase-like_dom_sf"/>
</dbReference>
<evidence type="ECO:0000256" key="5">
    <source>
        <dbReference type="ARBA" id="ARBA00023242"/>
    </source>
</evidence>
<proteinExistence type="predicted"/>
<dbReference type="InterPro" id="IPR000719">
    <property type="entry name" value="Prot_kinase_dom"/>
</dbReference>
<dbReference type="SUPFAM" id="SSF54171">
    <property type="entry name" value="DNA-binding domain"/>
    <property type="match status" value="1"/>
</dbReference>
<dbReference type="InterPro" id="IPR036955">
    <property type="entry name" value="AP2/ERF_dom_sf"/>
</dbReference>
<dbReference type="Gene3D" id="3.30.200.20">
    <property type="entry name" value="Phosphorylase Kinase, domain 1"/>
    <property type="match status" value="1"/>
</dbReference>
<evidence type="ECO:0000313" key="10">
    <source>
        <dbReference type="Proteomes" id="UP000822688"/>
    </source>
</evidence>
<dbReference type="Pfam" id="PF00847">
    <property type="entry name" value="AP2"/>
    <property type="match status" value="1"/>
</dbReference>
<dbReference type="InterPro" id="IPR001245">
    <property type="entry name" value="Ser-Thr/Tyr_kinase_cat_dom"/>
</dbReference>
<feature type="region of interest" description="Disordered" evidence="6">
    <location>
        <begin position="445"/>
        <end position="464"/>
    </location>
</feature>
<keyword evidence="5" id="KW-0539">Nucleus</keyword>
<dbReference type="GO" id="GO:0003700">
    <property type="term" value="F:DNA-binding transcription factor activity"/>
    <property type="evidence" value="ECO:0007669"/>
    <property type="project" value="InterPro"/>
</dbReference>
<dbReference type="InterPro" id="IPR009291">
    <property type="entry name" value="Vps62"/>
</dbReference>
<comment type="caution">
    <text evidence="9">The sequence shown here is derived from an EMBL/GenBank/DDBJ whole genome shotgun (WGS) entry which is preliminary data.</text>
</comment>
<dbReference type="SUPFAM" id="SSF56112">
    <property type="entry name" value="Protein kinase-like (PK-like)"/>
    <property type="match status" value="1"/>
</dbReference>
<evidence type="ECO:0000256" key="1">
    <source>
        <dbReference type="ARBA" id="ARBA00004123"/>
    </source>
</evidence>
<evidence type="ECO:0000256" key="4">
    <source>
        <dbReference type="ARBA" id="ARBA00023163"/>
    </source>
</evidence>
<dbReference type="EMBL" id="CM026433">
    <property type="protein sequence ID" value="KAG0553695.1"/>
    <property type="molecule type" value="Genomic_DNA"/>
</dbReference>